<evidence type="ECO:0008006" key="3">
    <source>
        <dbReference type="Google" id="ProtNLM"/>
    </source>
</evidence>
<gene>
    <name evidence="1" type="ORF">GCM10022212_01360</name>
</gene>
<sequence>MLKRGEAALALGKTDDAAQAFERAALILHASDAEMGLVRTTMQAGEYRRALVFAAHTAGAHLDEPEGAALYAWLLHLGGQRAIAARLLAETDAPVTRNPVVEATRRQLRAALPIASSQLMAPPTRFAPYASAPNLPATARVVGSGVLIDQGTRALVPMSAVPRSARVWLRNGVGITTRATVERYNAAEGVAILRLASPLSRNTELAIAPKDPFPGSVAYTAEYSPSGNANPAWPVMHVGFSGATMGNGVQRHLGFDLPPGPRGGPVFDAAGRFIGIAIRGSGSQDQLVTASRLQQGAGTRLGRVNPAPPSPSMAIDQVYESALQLTVQVIVSAK</sequence>
<dbReference type="SUPFAM" id="SSF50494">
    <property type="entry name" value="Trypsin-like serine proteases"/>
    <property type="match status" value="1"/>
</dbReference>
<proteinExistence type="predicted"/>
<comment type="caution">
    <text evidence="1">The sequence shown here is derived from an EMBL/GenBank/DDBJ whole genome shotgun (WGS) entry which is preliminary data.</text>
</comment>
<evidence type="ECO:0000313" key="1">
    <source>
        <dbReference type="EMBL" id="GAA4011800.1"/>
    </source>
</evidence>
<dbReference type="Pfam" id="PF13365">
    <property type="entry name" value="Trypsin_2"/>
    <property type="match status" value="1"/>
</dbReference>
<dbReference type="Proteomes" id="UP001501353">
    <property type="component" value="Unassembled WGS sequence"/>
</dbReference>
<keyword evidence="2" id="KW-1185">Reference proteome</keyword>
<reference evidence="2" key="1">
    <citation type="journal article" date="2019" name="Int. J. Syst. Evol. Microbiol.">
        <title>The Global Catalogue of Microorganisms (GCM) 10K type strain sequencing project: providing services to taxonomists for standard genome sequencing and annotation.</title>
        <authorList>
            <consortium name="The Broad Institute Genomics Platform"/>
            <consortium name="The Broad Institute Genome Sequencing Center for Infectious Disease"/>
            <person name="Wu L."/>
            <person name="Ma J."/>
        </authorList>
    </citation>
    <scope>NUCLEOTIDE SEQUENCE [LARGE SCALE GENOMIC DNA]</scope>
    <source>
        <strain evidence="2">JCM 16673</strain>
    </source>
</reference>
<protein>
    <recommendedName>
        <fullName evidence="3">Tetratricopeptide repeat protein</fullName>
    </recommendedName>
</protein>
<organism evidence="1 2">
    <name type="scientific">Actimicrobium antarcticum</name>
    <dbReference type="NCBI Taxonomy" id="1051899"/>
    <lineage>
        <taxon>Bacteria</taxon>
        <taxon>Pseudomonadati</taxon>
        <taxon>Pseudomonadota</taxon>
        <taxon>Betaproteobacteria</taxon>
        <taxon>Burkholderiales</taxon>
        <taxon>Oxalobacteraceae</taxon>
        <taxon>Actimicrobium</taxon>
    </lineage>
</organism>
<dbReference type="EMBL" id="BAAAZE010000001">
    <property type="protein sequence ID" value="GAA4011800.1"/>
    <property type="molecule type" value="Genomic_DNA"/>
</dbReference>
<name>A0ABP7SHE8_9BURK</name>
<accession>A0ABP7SHE8</accession>
<evidence type="ECO:0000313" key="2">
    <source>
        <dbReference type="Proteomes" id="UP001501353"/>
    </source>
</evidence>
<dbReference type="InterPro" id="IPR009003">
    <property type="entry name" value="Peptidase_S1_PA"/>
</dbReference>